<comment type="caution">
    <text evidence="1">The sequence shown here is derived from an EMBL/GenBank/DDBJ whole genome shotgun (WGS) entry which is preliminary data.</text>
</comment>
<accession>A0A8I1KDV7</accession>
<organism evidence="1 3">
    <name type="scientific">Enterobacter asburiae</name>
    <dbReference type="NCBI Taxonomy" id="61645"/>
    <lineage>
        <taxon>Bacteria</taxon>
        <taxon>Pseudomonadati</taxon>
        <taxon>Pseudomonadota</taxon>
        <taxon>Gammaproteobacteria</taxon>
        <taxon>Enterobacterales</taxon>
        <taxon>Enterobacteriaceae</taxon>
        <taxon>Enterobacter</taxon>
        <taxon>Enterobacter cloacae complex</taxon>
    </lineage>
</organism>
<evidence type="ECO:0000313" key="1">
    <source>
        <dbReference type="EMBL" id="MBJ6597493.1"/>
    </source>
</evidence>
<evidence type="ECO:0000313" key="3">
    <source>
        <dbReference type="Proteomes" id="UP000641429"/>
    </source>
</evidence>
<dbReference type="AlphaFoldDB" id="A0A8I1KDV7"/>
<reference evidence="2" key="2">
    <citation type="submission" date="2023-07" db="EMBL/GenBank/DDBJ databases">
        <title>Isolates cultured from stool samples of acute diarrhea patients.</title>
        <authorList>
            <person name="Jiang S."/>
        </authorList>
    </citation>
    <scope>NUCLEOTIDE SEQUENCE</scope>
    <source>
        <strain evidence="2">L4424</strain>
    </source>
</reference>
<dbReference type="Pfam" id="PF05449">
    <property type="entry name" value="Phage_holin_3_7"/>
    <property type="match status" value="1"/>
</dbReference>
<proteinExistence type="predicted"/>
<dbReference type="Proteomes" id="UP000641429">
    <property type="component" value="Unassembled WGS sequence"/>
</dbReference>
<dbReference type="EMBL" id="JAUPXB010000001">
    <property type="protein sequence ID" value="MDO7924285.1"/>
    <property type="molecule type" value="Genomic_DNA"/>
</dbReference>
<dbReference type="RefSeq" id="WP_049110993.1">
    <property type="nucleotide sequence ID" value="NZ_CAXOGG010000003.1"/>
</dbReference>
<reference evidence="1" key="1">
    <citation type="submission" date="2020-12" db="EMBL/GenBank/DDBJ databases">
        <title>Molecular epidemiology of VIM- metallo-b-lactamase-producing Enterobacter cloacae complex isolated in France between 2015 and 2018.</title>
        <authorList>
            <person name="Emeraud C."/>
            <person name="Petit C."/>
            <person name="Bonnin R."/>
            <person name="Naas T."/>
            <person name="Dortet L."/>
        </authorList>
    </citation>
    <scope>NUCLEOTIDE SEQUENCE</scope>
    <source>
        <strain evidence="1">170C2</strain>
    </source>
</reference>
<dbReference type="EMBL" id="JAELXN010000065">
    <property type="protein sequence ID" value="MBJ6597493.1"/>
    <property type="molecule type" value="Genomic_DNA"/>
</dbReference>
<sequence length="101" mass="11506">MVTSDPSAMANAIISAVIVIALMFYQRGGARHRPLISLMAYFTVLVYASVPFRYLFGLYHESHWFVVLVNVLICAAVLWARGNVARIIDVLRHSHDQRRNF</sequence>
<protein>
    <submittedName>
        <fullName evidence="1">Phage holin family protein</fullName>
    </submittedName>
</protein>
<name>A0A8I1KDV7_ENTAS</name>
<gene>
    <name evidence="1" type="ORF">JGT27_17515</name>
    <name evidence="2" type="ORF">Q5934_22875</name>
</gene>
<evidence type="ECO:0000313" key="2">
    <source>
        <dbReference type="EMBL" id="MDO7924285.1"/>
    </source>
</evidence>
<dbReference type="Proteomes" id="UP001176432">
    <property type="component" value="Unassembled WGS sequence"/>
</dbReference>
<dbReference type="InterPro" id="IPR008473">
    <property type="entry name" value="Phage_holin_3_7"/>
</dbReference>